<dbReference type="HOGENOM" id="CLU_000211_1_0_1"/>
<evidence type="ECO:0000313" key="13">
    <source>
        <dbReference type="Proteomes" id="UP000007174"/>
    </source>
</evidence>
<protein>
    <recommendedName>
        <fullName evidence="2">ubiquitinyl hydrolase 1</fullName>
        <ecNumber evidence="2">3.4.19.12</ecNumber>
    </recommendedName>
</protein>
<dbReference type="GO" id="GO:0004843">
    <property type="term" value="F:cysteine-type deubiquitinase activity"/>
    <property type="evidence" value="ECO:0007669"/>
    <property type="project" value="UniProtKB-EC"/>
</dbReference>
<feature type="domain" description="DUF3638" evidence="8">
    <location>
        <begin position="2041"/>
        <end position="2265"/>
    </location>
</feature>
<dbReference type="PANTHER" id="PTHR13367:SF34">
    <property type="match status" value="1"/>
</dbReference>
<dbReference type="InterPro" id="IPR051346">
    <property type="entry name" value="OTU_Deubiquitinase"/>
</dbReference>
<feature type="domain" description="DUF6606" evidence="10">
    <location>
        <begin position="9"/>
        <end position="282"/>
    </location>
</feature>
<proteinExistence type="predicted"/>
<gene>
    <name evidence="11" type="ORF">CH063_00652</name>
    <name evidence="12" type="ORF">CH63R_11964</name>
</gene>
<dbReference type="GeneID" id="28871045"/>
<sequence>MSSQAALYLIHHVFLPPQLPQTDDFSVKNETVLLHCVRDALVKFCSFVPKISVEAVAAAGELMEAMIRVHRPRGEDPAVDEDELLEMLHKLPRQGAMSTIPLNISAQNAGVLITKVHNSVRLEAFELSSTNEAAMATSGRLRRTFPGVGVTVDLEKFNQLGFKETLAETLATMSFQRAAGTQPCAKKAGKLHEESRDTTHPKMVTELLYAFLLAVGHPLDEARISKNTRDEVNWNNTLLPWRRSPTWLLVRVSLQLIFGRLADPDNSLYKSFMAFFMAEILHNSLESTVQSNLQSDLLLCMVAKLSRRLLKLTSEPVPAALDHVRETMRQANKLLSDRWLNIQKQDSPGLGKELGALEASDFEKDSIMHLPELDDFLASFARRGTQTAASHFSPSWTVSLYDSSLLPSEVVVPDNAHLSLHLTAFEAWVGKNLQTWFAGHKTTANTCSQLRSLIEDYHGKASTFYGDKSNPELISIMLLTILELWIVCDKATIQIHPLLRNFDPEIPLGLFQNLLLTTRAHLERLHNAESYVRERLEKCESRSSAPNIYTTYGSSGCFSVRYFDQSVKHQSLRSEIEEQARKDRERKKNKLRRLKDKYDDLMRKYHASSCEYYQGYNKITGVPFKAHSRYCSRCSYFEQANSLQIEIHEWPLPNGLLALKSTVFELSVPEGFGSWREASIYFLFNVLKVCFNCEGRPRSHHFLKGYQGLSRYFQSNVSSQHISLLSEDKPHMATHRRMVSVSTATESSVCVINGLHYACYDGRRSCFLTPFRPTDTIPKDCTYKMPPASKHVQEYIFRPSSMPSGPPPNTILANLHECPDDMTIEEFKAIASIPLGYNIQLRNIMIQLFSPSVDFNRRETVLVIQQCIYQAGPPNKSASRCAHDICEDEKFASRMMEGLFEATQRFEENWQSSAALTAFTALARCLLSLTPSSDIQRECIRFLSKARDVTFSWAQGLKIKAQESSVDVDKLEFQRRALESYLICADTFNIDERFQDAVFSGNASVSTFLQCSINIQEGAQALLASLDASVQYLHSRWQRTSFLHCRFLRERIMSGGSPGLDDAISASWSVYQPSRVWEQVSVKHRSWLTSITASPRPMVVHFCLLTGEFLVDGVPLNRLPKDYLDHESYKSLFGSLSAEIMPTPVPGMRFSLKRRYAGYLVHLGLTHGPGRTVPDFLVQASRGNFNYELVPKRCLRGSLPTKFVEDYVHWWDYTGECVEFRDNKAPWLLATSHWRLTRVHYDSKWQLVRDDSTLVDVRSQSAQLISTIFRPLEDPYWIHIVRRKSDSSVAVELPRARLEFGYAPRQPPSILSRQYRGMSVDPDQFIGTLVGLKDKLVLRDDQPRHPAIPARRKVLVLEGRVSFAKTKDHVEVCISKGDAARVHAYEVDDRLARLVSNESRQSNLFLSYLHALTSFAIPDPLTERTGTEQALSILSSASVKSFDVLTGENINILSKLAQLTPGRRFYPASERVMQTITWDSQLGFLAQQGLFLGHVQSIFKQAERSKFFHPECYVSPPDPEPNRVDSYLLKRDILRSSTFRVSGFGAESFSLHHDAPYAARDRAGSSASSQAFKIGQLVFSEEPVLIESLPTGMESLLWNFLSNSTSVSGSDCDLPTAQVTYDADLLSKNSSLDFITSNWIGLQKSLRTSVNKHHLMMWLATLAFAQNTDTAVLQTLASSQTSQHVAGVSAPGGVLFDLRDGCTFDATRIRARLEDSCVPFDESPEPRLHQRVHESDYAFMQRQEKDYQANLRRAVDALLDILRSQWPCKVPKIPPNHSEKCHWDMYVRVKEALPGIQALFKTWYDNLQFKDYLGEIVRSMPSQIKPRTLKKSLMATPCPALSSRPRFVSEDALFKSCQPPSIVTEPRIFDLESVHKHQRRDYRLPSLLSSLSRKTLGEYQARYIQDLESSSDALQRRQLTESRSDSLDDDLESRLCSYLQVWSDHTQKLLGLIMDTLFDLPAIGPSKCATHIFDYYQRPRLSVSSLLQRLNHVHLNNTPVAWRDCLIQFGLTLSQLQRAERMVASLGDPIALENELRNPGHTNWSPRDYPDTLLLEVESSITVREVQENIAEKMRSPPGNENAVMQLNMGEGKSSVIVPMVAAALADGSCLVRVIVAKPQSKQMLQMMVSKLGGLLDRRIFHIPFSRAVRVDISETTAIQAIFQDCMDCRGILLVQPEHILSFQLMAIETAILRKASVSQSLVRAKDFLGRVSRDIVDESDENFSVKFELVYTMGTQRPVEFSPDRWVCIQQVLEVVRKFLPEVQKAHADSIEVSAQHDGCFPRTRILQESARDLLLGLVARHLSKAGSKGLPMAIQSSHVQNAVFTYIYKTDLSKSEIDAVETSELWSSSTKDAILLLRGLISSQILGFVFCQKRWRVDYGLDHNRRPSTRLAVPYRAKDNPSARSEFSHPDVIVILTSLSYYYGGLDDSELFMSFEHLTRSDQADMEYGYWVKDSHNLPVAFQQLTGINLEDRQQCVEQVFPCIRFSKGTIDYFLQHIVFPKEMKEFPHKLSASGWDIGAKKVNATTGFSGTNDSRAFLPLSVKQLDLPEQKPTNALVLEYLLQNENSVALMPAVKGSDKSVAETLLEMVVRLDPPARVILDVGAQILELDNLGVAKRWLQMMDNHEMTQAVIFCDEDDHICVVDRRGRVESFQTSPFANQTDVCLVFLDEAHTRGTDLKLPGGYRAAVTLGANLTKDRLVQGKSINTPPDSLPLTRFLSLHADAEARKGTICGLLRSRRNPAKDYGKVTE</sequence>
<dbReference type="RefSeq" id="XP_018153779.1">
    <property type="nucleotide sequence ID" value="XM_018306938.1"/>
</dbReference>
<evidence type="ECO:0000313" key="12">
    <source>
        <dbReference type="EMBL" id="OBR05261.1"/>
    </source>
</evidence>
<dbReference type="VEuPathDB" id="FungiDB:CH63R_11964"/>
<reference evidence="11" key="1">
    <citation type="submission" date="2011-12" db="EMBL/GenBank/DDBJ databases">
        <title>The genome sequence of Colletotrichum higginsianum IMI 34906.</title>
        <authorList>
            <person name="Ma L.-J."/>
            <person name="O'Connell R."/>
            <person name="van Themaat E.V.L."/>
            <person name="Stueber K."/>
            <person name="Young S.K."/>
            <person name="Zeng Q."/>
            <person name="Gargeya S."/>
            <person name="Fitzgerald M."/>
            <person name="Haas B."/>
            <person name="Abouelleil A."/>
            <person name="Alvarado L."/>
            <person name="Arachchi H.M."/>
            <person name="Berlin A."/>
            <person name="Chapman S.B."/>
            <person name="Gearin G."/>
            <person name="Goldberg J."/>
            <person name="Griggs A."/>
            <person name="Gujja S."/>
            <person name="Hansen M."/>
            <person name="Heiman D."/>
            <person name="Howarth C."/>
            <person name="Larimer J."/>
            <person name="Lui A."/>
            <person name="MacDonald P.J.P."/>
            <person name="McCowen C."/>
            <person name="Montmayeur A."/>
            <person name="Murphy C."/>
            <person name="Neiman D."/>
            <person name="Pearson M."/>
            <person name="Priest M."/>
            <person name="Roberts A."/>
            <person name="Saif S."/>
            <person name="Shea T."/>
            <person name="Sisk P."/>
            <person name="Stolte C."/>
            <person name="Sykes S."/>
            <person name="Wortman J."/>
            <person name="Nusbaum C."/>
            <person name="Birren B."/>
        </authorList>
    </citation>
    <scope>NUCLEOTIDE SEQUENCE</scope>
    <source>
        <strain evidence="11">IMI 349063</strain>
    </source>
</reference>
<keyword evidence="4" id="KW-0833">Ubl conjugation pathway</keyword>
<dbReference type="KEGG" id="chig:CH63R_11964"/>
<evidence type="ECO:0000259" key="10">
    <source>
        <dbReference type="Pfam" id="PF20255"/>
    </source>
</evidence>
<dbReference type="InterPro" id="IPR022105">
    <property type="entry name" value="DUF3645"/>
</dbReference>
<dbReference type="STRING" id="759273.H1W3L7"/>
<feature type="domain" description="DUF3645" evidence="9">
    <location>
        <begin position="2385"/>
        <end position="2419"/>
    </location>
</feature>
<reference evidence="12" key="3">
    <citation type="submission" date="2016-02" db="EMBL/GenBank/DDBJ databases">
        <title>Resequencing and annotation of the Colletotrichum higginsianum genome.</title>
        <authorList>
            <person name="O'Connell R."/>
            <person name="Zambounis A."/>
            <person name="Thon M."/>
            <person name="Dallery J.-F."/>
        </authorList>
    </citation>
    <scope>NUCLEOTIDE SEQUENCE [LARGE SCALE GENOMIC DNA]</scope>
    <source>
        <strain evidence="12">IMI 349063</strain>
    </source>
</reference>
<evidence type="ECO:0000256" key="6">
    <source>
        <dbReference type="ARBA" id="ARBA00022807"/>
    </source>
</evidence>
<dbReference type="eggNOG" id="ENOG502QUFK">
    <property type="taxonomic scope" value="Eukaryota"/>
</dbReference>
<evidence type="ECO:0000259" key="8">
    <source>
        <dbReference type="Pfam" id="PF12340"/>
    </source>
</evidence>
<keyword evidence="7" id="KW-0175">Coiled coil</keyword>
<dbReference type="GO" id="GO:0006508">
    <property type="term" value="P:proteolysis"/>
    <property type="evidence" value="ECO:0007669"/>
    <property type="project" value="UniProtKB-KW"/>
</dbReference>
<evidence type="ECO:0000259" key="9">
    <source>
        <dbReference type="Pfam" id="PF12359"/>
    </source>
</evidence>
<dbReference type="OrthoDB" id="3182339at2759"/>
<comment type="catalytic activity">
    <reaction evidence="1">
        <text>Thiol-dependent hydrolysis of ester, thioester, amide, peptide and isopeptide bonds formed by the C-terminal Gly of ubiquitin (a 76-residue protein attached to proteins as an intracellular targeting signal).</text>
        <dbReference type="EC" id="3.4.19.12"/>
    </reaction>
</comment>
<evidence type="ECO:0000256" key="7">
    <source>
        <dbReference type="SAM" id="Coils"/>
    </source>
</evidence>
<reference evidence="14" key="4">
    <citation type="journal article" date="2017" name="BMC Genomics">
        <title>Gapless genome assembly of Colletotrichum higginsianum reveals chromosome structure and association of transposable elements with secondary metabolite gene clusters.</title>
        <authorList>
            <person name="Dallery J.-F."/>
            <person name="Lapalu N."/>
            <person name="Zampounis A."/>
            <person name="Pigne S."/>
            <person name="Luyten I."/>
            <person name="Amselem J."/>
            <person name="Wittenberg A.H.J."/>
            <person name="Zhou S."/>
            <person name="de Queiroz M.V."/>
            <person name="Robin G.P."/>
            <person name="Auger A."/>
            <person name="Hainaut M."/>
            <person name="Henrissat B."/>
            <person name="Kim K.-T."/>
            <person name="Lee Y.-H."/>
            <person name="Lespinet O."/>
            <person name="Schwartz D.C."/>
            <person name="Thon M.R."/>
            <person name="O'Connell R.J."/>
        </authorList>
    </citation>
    <scope>NUCLEOTIDE SEQUENCE [LARGE SCALE GENOMIC DNA]</scope>
    <source>
        <strain evidence="14">IMI 349063</strain>
    </source>
</reference>
<evidence type="ECO:0000256" key="1">
    <source>
        <dbReference type="ARBA" id="ARBA00000707"/>
    </source>
</evidence>
<reference evidence="13" key="2">
    <citation type="journal article" date="2012" name="Nat. Genet.">
        <title>Lifestyle transitions in plant pathogenic Colletotrichum fungi deciphered by genome and transcriptome analyses.</title>
        <authorList>
            <person name="O'Connell R.J."/>
            <person name="Thon M.R."/>
            <person name="Hacquard S."/>
            <person name="Amyotte S.G."/>
            <person name="Kleemann J."/>
            <person name="Torres M.F."/>
            <person name="Damm U."/>
            <person name="Buiate E.A."/>
            <person name="Epstein L."/>
            <person name="Alkan N."/>
            <person name="Altmueller J."/>
            <person name="Alvarado-Balderrama L."/>
            <person name="Bauser C.A."/>
            <person name="Becker C."/>
            <person name="Birren B.W."/>
            <person name="Chen Z."/>
            <person name="Choi J."/>
            <person name="Crouch J.A."/>
            <person name="Duvick J.P."/>
            <person name="Farman M.A."/>
            <person name="Gan P."/>
            <person name="Heiman D."/>
            <person name="Henrissat B."/>
            <person name="Howard R.J."/>
            <person name="Kabbage M."/>
            <person name="Koch C."/>
            <person name="Kracher B."/>
            <person name="Kubo Y."/>
            <person name="Law A.D."/>
            <person name="Lebrun M.-H."/>
            <person name="Lee Y.-H."/>
            <person name="Miyara I."/>
            <person name="Moore N."/>
            <person name="Neumann U."/>
            <person name="Nordstroem K."/>
            <person name="Panaccione D.G."/>
            <person name="Panstruga R."/>
            <person name="Place M."/>
            <person name="Proctor R.H."/>
            <person name="Prusky D."/>
            <person name="Rech G."/>
            <person name="Reinhardt R."/>
            <person name="Rollins J.A."/>
            <person name="Rounsley S."/>
            <person name="Schardl C.L."/>
            <person name="Schwartz D.C."/>
            <person name="Shenoy N."/>
            <person name="Shirasu K."/>
            <person name="Sikhakolli U.R."/>
            <person name="Stueber K."/>
            <person name="Sukno S.A."/>
            <person name="Sweigard J.A."/>
            <person name="Takano Y."/>
            <person name="Takahara H."/>
            <person name="Trail F."/>
            <person name="van der Does H.C."/>
            <person name="Voll L.M."/>
            <person name="Will I."/>
            <person name="Young S."/>
            <person name="Zeng Q."/>
            <person name="Zhang J."/>
            <person name="Zhou S."/>
            <person name="Dickman M.B."/>
            <person name="Schulze-Lefert P."/>
            <person name="Ver Loren van Themaat E."/>
            <person name="Ma L.-J."/>
            <person name="Vaillancourt L.J."/>
        </authorList>
    </citation>
    <scope>NUCLEOTIDE SEQUENCE [LARGE SCALE GENOMIC DNA]</scope>
    <source>
        <strain evidence="13">IMI 349063</strain>
    </source>
</reference>
<evidence type="ECO:0000313" key="14">
    <source>
        <dbReference type="Proteomes" id="UP000092177"/>
    </source>
</evidence>
<dbReference type="Pfam" id="PF12340">
    <property type="entry name" value="DUF3638"/>
    <property type="match status" value="1"/>
</dbReference>
<evidence type="ECO:0000256" key="5">
    <source>
        <dbReference type="ARBA" id="ARBA00022801"/>
    </source>
</evidence>
<dbReference type="EMBL" id="LTAN01000008">
    <property type="protein sequence ID" value="OBR05261.1"/>
    <property type="molecule type" value="Genomic_DNA"/>
</dbReference>
<evidence type="ECO:0000256" key="2">
    <source>
        <dbReference type="ARBA" id="ARBA00012759"/>
    </source>
</evidence>
<keyword evidence="3" id="KW-0645">Protease</keyword>
<accession>H1W3L7</accession>
<dbReference type="Pfam" id="PF12359">
    <property type="entry name" value="DUF3645"/>
    <property type="match status" value="1"/>
</dbReference>
<keyword evidence="14" id="KW-1185">Reference proteome</keyword>
<keyword evidence="5" id="KW-0378">Hydrolase</keyword>
<dbReference type="EC" id="3.4.19.12" evidence="2"/>
<feature type="coiled-coil region" evidence="7">
    <location>
        <begin position="577"/>
        <end position="611"/>
    </location>
</feature>
<dbReference type="Proteomes" id="UP000092177">
    <property type="component" value="Chromosome 8"/>
</dbReference>
<evidence type="ECO:0000256" key="4">
    <source>
        <dbReference type="ARBA" id="ARBA00022786"/>
    </source>
</evidence>
<dbReference type="PANTHER" id="PTHR13367">
    <property type="entry name" value="UBIQUITIN THIOESTERASE"/>
    <property type="match status" value="1"/>
</dbReference>
<dbReference type="InterPro" id="IPR022099">
    <property type="entry name" value="DUF3638"/>
</dbReference>
<evidence type="ECO:0000313" key="11">
    <source>
        <dbReference type="EMBL" id="CCF47080.1"/>
    </source>
</evidence>
<dbReference type="InterPro" id="IPR046541">
    <property type="entry name" value="DUF6606"/>
</dbReference>
<organism evidence="11 13">
    <name type="scientific">Colletotrichum higginsianum (strain IMI 349063)</name>
    <name type="common">Crucifer anthracnose fungus</name>
    <dbReference type="NCBI Taxonomy" id="759273"/>
    <lineage>
        <taxon>Eukaryota</taxon>
        <taxon>Fungi</taxon>
        <taxon>Dikarya</taxon>
        <taxon>Ascomycota</taxon>
        <taxon>Pezizomycotina</taxon>
        <taxon>Sordariomycetes</taxon>
        <taxon>Hypocreomycetidae</taxon>
        <taxon>Glomerellales</taxon>
        <taxon>Glomerellaceae</taxon>
        <taxon>Colletotrichum</taxon>
        <taxon>Colletotrichum destructivum species complex</taxon>
    </lineage>
</organism>
<evidence type="ECO:0000256" key="3">
    <source>
        <dbReference type="ARBA" id="ARBA00022670"/>
    </source>
</evidence>
<dbReference type="EMBL" id="CACQ02009346">
    <property type="protein sequence ID" value="CCF47080.1"/>
    <property type="molecule type" value="Genomic_DNA"/>
</dbReference>
<keyword evidence="6" id="KW-0788">Thiol protease</keyword>
<dbReference type="Pfam" id="PF20255">
    <property type="entry name" value="DUF6606"/>
    <property type="match status" value="1"/>
</dbReference>
<dbReference type="Proteomes" id="UP000007174">
    <property type="component" value="Unassembled WGS sequence"/>
</dbReference>
<name>H1W3L7_COLHI</name>